<keyword evidence="8" id="KW-1185">Reference proteome</keyword>
<dbReference type="SUPFAM" id="SSF53597">
    <property type="entry name" value="Dihydrofolate reductase-like"/>
    <property type="match status" value="1"/>
</dbReference>
<dbReference type="Proteomes" id="UP001054902">
    <property type="component" value="Unassembled WGS sequence"/>
</dbReference>
<reference evidence="7 8" key="1">
    <citation type="journal article" date="2021" name="Sci. Rep.">
        <title>The genome of the diatom Chaetoceros tenuissimus carries an ancient integrated fragment of an extant virus.</title>
        <authorList>
            <person name="Hongo Y."/>
            <person name="Kimura K."/>
            <person name="Takaki Y."/>
            <person name="Yoshida Y."/>
            <person name="Baba S."/>
            <person name="Kobayashi G."/>
            <person name="Nagasaki K."/>
            <person name="Hano T."/>
            <person name="Tomaru Y."/>
        </authorList>
    </citation>
    <scope>NUCLEOTIDE SEQUENCE [LARGE SCALE GENOMIC DNA]</scope>
    <source>
        <strain evidence="7 8">NIES-3715</strain>
    </source>
</reference>
<feature type="domain" description="DHFR" evidence="6">
    <location>
        <begin position="72"/>
        <end position="263"/>
    </location>
</feature>
<dbReference type="InterPro" id="IPR001796">
    <property type="entry name" value="DHFR_dom"/>
</dbReference>
<dbReference type="GO" id="GO:0046654">
    <property type="term" value="P:tetrahydrofolate biosynthetic process"/>
    <property type="evidence" value="ECO:0007669"/>
    <property type="project" value="InterPro"/>
</dbReference>
<sequence>MFQNISRFKTPVSYPIKQFVRGFAVKELPWCKPSSKISNDRNALDGKEANSEDKHTIGCIPCSISENSDNFKFGVIAAMDESRIIGINGDLPWKIPEDRLHFEDITRDKILILGKNSFMEREDFSHLEHLDKAIVISTSLQEEDCASIRDKVVIARSFEEAVDMANTLQSLKSDSDKKGERELDVWIGGGQLIYEKSLRHPCAHEIHLTTVHTKSEVDLSKERVSYFPAKYRWDNTFKEVPSLRRESKDLERGLTYTFTVHKRLQR</sequence>
<accession>A0AAD3D1J3</accession>
<dbReference type="PANTHER" id="PTHR48069">
    <property type="entry name" value="DIHYDROFOLATE REDUCTASE"/>
    <property type="match status" value="1"/>
</dbReference>
<protein>
    <recommendedName>
        <fullName evidence="2">dihydrofolate reductase</fullName>
        <ecNumber evidence="2">1.5.1.3</ecNumber>
    </recommendedName>
</protein>
<keyword evidence="5" id="KW-0560">Oxidoreductase</keyword>
<evidence type="ECO:0000313" key="8">
    <source>
        <dbReference type="Proteomes" id="UP001054902"/>
    </source>
</evidence>
<keyword evidence="4" id="KW-0521">NADP</keyword>
<evidence type="ECO:0000259" key="6">
    <source>
        <dbReference type="PROSITE" id="PS51330"/>
    </source>
</evidence>
<evidence type="ECO:0000256" key="1">
    <source>
        <dbReference type="ARBA" id="ARBA00004903"/>
    </source>
</evidence>
<dbReference type="PANTHER" id="PTHR48069:SF3">
    <property type="entry name" value="DIHYDROFOLATE REDUCTASE"/>
    <property type="match status" value="1"/>
</dbReference>
<dbReference type="Gene3D" id="3.40.430.10">
    <property type="entry name" value="Dihydrofolate Reductase, subunit A"/>
    <property type="match status" value="1"/>
</dbReference>
<dbReference type="Pfam" id="PF00186">
    <property type="entry name" value="DHFR_1"/>
    <property type="match status" value="1"/>
</dbReference>
<organism evidence="7 8">
    <name type="scientific">Chaetoceros tenuissimus</name>
    <dbReference type="NCBI Taxonomy" id="426638"/>
    <lineage>
        <taxon>Eukaryota</taxon>
        <taxon>Sar</taxon>
        <taxon>Stramenopiles</taxon>
        <taxon>Ochrophyta</taxon>
        <taxon>Bacillariophyta</taxon>
        <taxon>Coscinodiscophyceae</taxon>
        <taxon>Chaetocerotophycidae</taxon>
        <taxon>Chaetocerotales</taxon>
        <taxon>Chaetocerotaceae</taxon>
        <taxon>Chaetoceros</taxon>
    </lineage>
</organism>
<evidence type="ECO:0000313" key="7">
    <source>
        <dbReference type="EMBL" id="GFH54419.1"/>
    </source>
</evidence>
<evidence type="ECO:0000256" key="5">
    <source>
        <dbReference type="ARBA" id="ARBA00023002"/>
    </source>
</evidence>
<gene>
    <name evidence="7" type="ORF">CTEN210_10895</name>
</gene>
<evidence type="ECO:0000256" key="4">
    <source>
        <dbReference type="ARBA" id="ARBA00022857"/>
    </source>
</evidence>
<dbReference type="GO" id="GO:0046655">
    <property type="term" value="P:folic acid metabolic process"/>
    <property type="evidence" value="ECO:0007669"/>
    <property type="project" value="TreeGrafter"/>
</dbReference>
<proteinExistence type="predicted"/>
<dbReference type="GO" id="GO:0005739">
    <property type="term" value="C:mitochondrion"/>
    <property type="evidence" value="ECO:0007669"/>
    <property type="project" value="TreeGrafter"/>
</dbReference>
<name>A0AAD3D1J3_9STRA</name>
<dbReference type="PROSITE" id="PS51330">
    <property type="entry name" value="DHFR_2"/>
    <property type="match status" value="1"/>
</dbReference>
<dbReference type="InterPro" id="IPR012259">
    <property type="entry name" value="DHFR"/>
</dbReference>
<comment type="pathway">
    <text evidence="1">Cofactor biosynthesis; tetrahydrofolate biosynthesis; 5,6,7,8-tetrahydrofolate from 7,8-dihydrofolate: step 1/1.</text>
</comment>
<dbReference type="InterPro" id="IPR024072">
    <property type="entry name" value="DHFR-like_dom_sf"/>
</dbReference>
<dbReference type="GO" id="GO:0050661">
    <property type="term" value="F:NADP binding"/>
    <property type="evidence" value="ECO:0007669"/>
    <property type="project" value="InterPro"/>
</dbReference>
<dbReference type="GO" id="GO:0046452">
    <property type="term" value="P:dihydrofolate metabolic process"/>
    <property type="evidence" value="ECO:0007669"/>
    <property type="project" value="TreeGrafter"/>
</dbReference>
<dbReference type="GO" id="GO:0006730">
    <property type="term" value="P:one-carbon metabolic process"/>
    <property type="evidence" value="ECO:0007669"/>
    <property type="project" value="UniProtKB-KW"/>
</dbReference>
<evidence type="ECO:0000256" key="3">
    <source>
        <dbReference type="ARBA" id="ARBA00022563"/>
    </source>
</evidence>
<comment type="caution">
    <text evidence="7">The sequence shown here is derived from an EMBL/GenBank/DDBJ whole genome shotgun (WGS) entry which is preliminary data.</text>
</comment>
<dbReference type="EC" id="1.5.1.3" evidence="2"/>
<keyword evidence="3" id="KW-0554">One-carbon metabolism</keyword>
<dbReference type="EMBL" id="BLLK01000047">
    <property type="protein sequence ID" value="GFH54419.1"/>
    <property type="molecule type" value="Genomic_DNA"/>
</dbReference>
<dbReference type="GO" id="GO:0004146">
    <property type="term" value="F:dihydrofolate reductase activity"/>
    <property type="evidence" value="ECO:0007669"/>
    <property type="project" value="UniProtKB-EC"/>
</dbReference>
<dbReference type="CDD" id="cd00209">
    <property type="entry name" value="DHFR"/>
    <property type="match status" value="1"/>
</dbReference>
<dbReference type="AlphaFoldDB" id="A0AAD3D1J3"/>
<evidence type="ECO:0000256" key="2">
    <source>
        <dbReference type="ARBA" id="ARBA00012856"/>
    </source>
</evidence>